<feature type="region of interest" description="Disordered" evidence="1">
    <location>
        <begin position="1025"/>
        <end position="1044"/>
    </location>
</feature>
<organism evidence="3 4">
    <name type="scientific">Sphagnum troendelagicum</name>
    <dbReference type="NCBI Taxonomy" id="128251"/>
    <lineage>
        <taxon>Eukaryota</taxon>
        <taxon>Viridiplantae</taxon>
        <taxon>Streptophyta</taxon>
        <taxon>Embryophyta</taxon>
        <taxon>Bryophyta</taxon>
        <taxon>Sphagnophytina</taxon>
        <taxon>Sphagnopsida</taxon>
        <taxon>Sphagnales</taxon>
        <taxon>Sphagnaceae</taxon>
        <taxon>Sphagnum</taxon>
    </lineage>
</organism>
<dbReference type="InterPro" id="IPR053209">
    <property type="entry name" value="Gramillin-biosynth_MTr"/>
</dbReference>
<evidence type="ECO:0000259" key="2">
    <source>
        <dbReference type="PROSITE" id="PS50280"/>
    </source>
</evidence>
<dbReference type="InterPro" id="IPR046341">
    <property type="entry name" value="SET_dom_sf"/>
</dbReference>
<dbReference type="Gene3D" id="1.25.40.10">
    <property type="entry name" value="Tetratricopeptide repeat domain"/>
    <property type="match status" value="1"/>
</dbReference>
<dbReference type="PANTHER" id="PTHR47643:SF2">
    <property type="entry name" value="TPR DOMAIN PROTEIN (AFU_ORTHOLOGUE AFUA_5G12710)"/>
    <property type="match status" value="1"/>
</dbReference>
<feature type="compositionally biased region" description="Basic and acidic residues" evidence="1">
    <location>
        <begin position="1025"/>
        <end position="1036"/>
    </location>
</feature>
<dbReference type="SUPFAM" id="SSF82199">
    <property type="entry name" value="SET domain"/>
    <property type="match status" value="1"/>
</dbReference>
<protein>
    <recommendedName>
        <fullName evidence="2">SET domain-containing protein</fullName>
    </recommendedName>
</protein>
<reference evidence="3" key="1">
    <citation type="submission" date="2024-02" db="EMBL/GenBank/DDBJ databases">
        <authorList>
            <consortium name="ELIXIR-Norway"/>
            <consortium name="Elixir Norway"/>
        </authorList>
    </citation>
    <scope>NUCLEOTIDE SEQUENCE</scope>
</reference>
<proteinExistence type="predicted"/>
<dbReference type="Proteomes" id="UP001497512">
    <property type="component" value="Chromosome 2"/>
</dbReference>
<sequence length="1662" mass="182150">MDQGSPGNLGRGVLHHVHHEHSPGKLMGPDHTETVHASESFEKLGLLAAHLAALHDAHMLERGLLPGTQLPDSEAPPIAPVLDEFPWKELKPVTLADMKVGKTHRRHVLQGRLCVTAYKIHSVVSVLEEDSGLATTLMLKNSVPLRASMAQAQHCFPEGSRVAIRDPYLTRFPDGLVGVLVEHPTDIVFLSRPMTPEDHWAFTSPKHSESVVHNSSNDTVSQSPDSTHKVASFLVNAGVTQQGDHHKQSSVIVDADTCKPDYHTDAKEVEIPFPQDNIVEPQGSAAEDVSTVRDLGAGTCQKDKDAGEVKEDFLPSKDLDEAAKSEPCHLNGDAVTGVPNADIGETEVVSHPAMEEIKDEGSERENVVEANESGLGDLNRATVGDSDTSNIAQAGKVVSRAVVADSPKISSSKSMVEATISEKYNVDSSIDFGNSYAKSLDDAADEVVGTTATKTYSVGDATKFQKDDGYREAVSGVLGGETSRSDETKEVVSSLGMEECNEILQNKNVDDHTEVDRCNEESEDLTGISKVEAERTDDVKQVVSISATENFNELVQSTGVDEGTEDERCDEQIEDKPEASEIEEEKNNASKEVVSSLAVEEYNEISPSTRMDEGTEDDRHGKEIEDITRVSEVEEKTNEVKDGVSSPATEDSNGLMPRTIVGEGYEDERFGDIIKDKVGALDMEAEKSDEAMEIVSSPAVEEDKFPLTSMDEVDRHDEECKDKVGASEMEAEMSDELKGVASNPLMEVCNEIMPSTSVDEGIEHVKHDEENEEKAGASEMETESCYELKGVVSSLGMEDCNEIMPRKSVDEGIEHVNNDEENEDEVGASETVAERSDDVQEVVSSLAMEECNKTLPKTFMDAGTEVVRHDEESKDRPGVVEVEAGKNDEKIVPSIATKESDELFSNLSVDEGARFDEESIAGVSVLQAEKSNVARETLSSPATEESNEIFLSTSVDEGTDNDRRDEGSEYVAGALEMDAETSHGVKEVLSSAAMEGNEILLSTSEDEEVMHDEETEGIPVASEIGEAKSEESKEAVSRPVVQKSSGTLSTNNLVETVELERCHLDRNTQTGAVNVETSKYEKTGEVPKPNRGEAQQEIDLSSMQKESFSAHALRLQGNKLFLHEDFRGATELYTRGILQAMKEQERTRSATSPKKSGGTNGHASESEVLLGFSNRAEAWIRLHEYEKGLEDAEKALALQHDHLKSLFRKGRALLGLHQYHDANLILREAAPRAPSDKDLQAALHESIIHVQQSEMGLFDLSNFYLRGRYAGEFPSCTDYIGPVKVAEVGHGCGRGLVLKKHVEAGELLLVSNPIAFMEVQRFDHQTGVEVSEQSINRKVQEAFGPICANPHALGLDNQKLHMLFDGVKKLPTPPANLLTSNSRCSPVAMAPLDASCIHRIIQLNAFNGNPTIGWKNLPGSGDQESKVENWGLWWLPSFINHSCMPNSSQILVGKALFVFASRELQAGEEITRAYFDIFQPHQQRKDLSTKGWGFVCHCPRCKLEDALHTPLSQVTNHYTKLMELAARPKPEKVSDAKHADNQATTALRFSHELERKLKDLKLRAVEENWIRGSFVHFIDLITSEHELSPHLELVVEAMAAVCPGSESTVHMSVLAKDSAKHTTGKKSVQFKSAHHRAMHICKCTYGKQKSSVLQALVDRDDH</sequence>
<feature type="region of interest" description="Disordered" evidence="1">
    <location>
        <begin position="1142"/>
        <end position="1165"/>
    </location>
</feature>
<dbReference type="InterPro" id="IPR011990">
    <property type="entry name" value="TPR-like_helical_dom_sf"/>
</dbReference>
<dbReference type="Gene3D" id="2.170.270.10">
    <property type="entry name" value="SET domain"/>
    <property type="match status" value="1"/>
</dbReference>
<dbReference type="Pfam" id="PF00856">
    <property type="entry name" value="SET"/>
    <property type="match status" value="1"/>
</dbReference>
<feature type="compositionally biased region" description="Basic and acidic residues" evidence="1">
    <location>
        <begin position="570"/>
        <end position="589"/>
    </location>
</feature>
<dbReference type="PANTHER" id="PTHR47643">
    <property type="entry name" value="TPR DOMAIN PROTEIN (AFU_ORTHOLOGUE AFUA_5G12710)"/>
    <property type="match status" value="1"/>
</dbReference>
<dbReference type="EMBL" id="OZ019894">
    <property type="protein sequence ID" value="CAK9214203.1"/>
    <property type="molecule type" value="Genomic_DNA"/>
</dbReference>
<feature type="region of interest" description="Disordered" evidence="1">
    <location>
        <begin position="200"/>
        <end position="227"/>
    </location>
</feature>
<feature type="region of interest" description="Disordered" evidence="1">
    <location>
        <begin position="558"/>
        <end position="658"/>
    </location>
</feature>
<evidence type="ECO:0000256" key="1">
    <source>
        <dbReference type="SAM" id="MobiDB-lite"/>
    </source>
</evidence>
<evidence type="ECO:0000313" key="4">
    <source>
        <dbReference type="Proteomes" id="UP001497512"/>
    </source>
</evidence>
<dbReference type="InterPro" id="IPR001214">
    <property type="entry name" value="SET_dom"/>
</dbReference>
<dbReference type="CDD" id="cd20071">
    <property type="entry name" value="SET_SMYD"/>
    <property type="match status" value="1"/>
</dbReference>
<accession>A0ABP0U6P3</accession>
<dbReference type="SUPFAM" id="SSF48452">
    <property type="entry name" value="TPR-like"/>
    <property type="match status" value="1"/>
</dbReference>
<name>A0ABP0U6P3_9BRYO</name>
<feature type="domain" description="SET" evidence="2">
    <location>
        <begin position="1281"/>
        <end position="1475"/>
    </location>
</feature>
<dbReference type="SMART" id="SM00028">
    <property type="entry name" value="TPR"/>
    <property type="match status" value="3"/>
</dbReference>
<keyword evidence="4" id="KW-1185">Reference proteome</keyword>
<feature type="compositionally biased region" description="Basic and acidic residues" evidence="1">
    <location>
        <begin position="200"/>
        <end position="210"/>
    </location>
</feature>
<gene>
    <name evidence="3" type="ORF">CSSPTR1EN2_LOCUS12114</name>
</gene>
<dbReference type="InterPro" id="IPR019734">
    <property type="entry name" value="TPR_rpt"/>
</dbReference>
<feature type="compositionally biased region" description="Polar residues" evidence="1">
    <location>
        <begin position="211"/>
        <end position="225"/>
    </location>
</feature>
<feature type="compositionally biased region" description="Basic and acidic residues" evidence="1">
    <location>
        <begin position="610"/>
        <end position="642"/>
    </location>
</feature>
<dbReference type="PROSITE" id="PS50280">
    <property type="entry name" value="SET"/>
    <property type="match status" value="1"/>
</dbReference>
<evidence type="ECO:0000313" key="3">
    <source>
        <dbReference type="EMBL" id="CAK9214203.1"/>
    </source>
</evidence>